<feature type="region of interest" description="Disordered" evidence="1">
    <location>
        <begin position="143"/>
        <end position="169"/>
    </location>
</feature>
<dbReference type="Proteomes" id="UP001383192">
    <property type="component" value="Unassembled WGS sequence"/>
</dbReference>
<feature type="compositionally biased region" description="Low complexity" evidence="1">
    <location>
        <begin position="98"/>
        <end position="117"/>
    </location>
</feature>
<keyword evidence="3" id="KW-1185">Reference proteome</keyword>
<sequence>MQQQQSSNEAAAASSQTVNSASHTHASQTSTPVNQSHSPLPQDQQLLHLASQNPASQAHISHSSFSPSAPSMQAHPAANMVQPEAQPSTAPAVPFPFSSLAPSPGMSSSGYASSSSSHQVQAQPLTSPFQLTSQQPRTPQIVSAQPLPAAPNPSPSPHPSLHSHANGPSSFPVPAITPYTSVQMLGDVASSNHNPFPTLTAVQRANQYRLEHAQESLPRKPCKKAKAPPSLFSRVDTPSIENCLALAGGNIKVANVEVWIHPSQPTNAEQKANMNLPRHIYWYYRNEQSFRIILEALQLLYRFPHLPVTTTVMDLI</sequence>
<protein>
    <submittedName>
        <fullName evidence="2">Uncharacterized protein</fullName>
    </submittedName>
</protein>
<accession>A0AAW0B9T0</accession>
<proteinExistence type="predicted"/>
<evidence type="ECO:0000313" key="2">
    <source>
        <dbReference type="EMBL" id="KAK7021971.1"/>
    </source>
</evidence>
<feature type="compositionally biased region" description="Low complexity" evidence="1">
    <location>
        <begin position="1"/>
        <end position="31"/>
    </location>
</feature>
<dbReference type="EMBL" id="JAYKXP010000156">
    <property type="protein sequence ID" value="KAK7021971.1"/>
    <property type="molecule type" value="Genomic_DNA"/>
</dbReference>
<reference evidence="2 3" key="1">
    <citation type="submission" date="2024-01" db="EMBL/GenBank/DDBJ databases">
        <title>A draft genome for a cacao thread blight-causing isolate of Paramarasmius palmivorus.</title>
        <authorList>
            <person name="Baruah I.K."/>
            <person name="Bukari Y."/>
            <person name="Amoako-Attah I."/>
            <person name="Meinhardt L.W."/>
            <person name="Bailey B.A."/>
            <person name="Cohen S.P."/>
        </authorList>
    </citation>
    <scope>NUCLEOTIDE SEQUENCE [LARGE SCALE GENOMIC DNA]</scope>
    <source>
        <strain evidence="2 3">GH-12</strain>
    </source>
</reference>
<evidence type="ECO:0000256" key="1">
    <source>
        <dbReference type="SAM" id="MobiDB-lite"/>
    </source>
</evidence>
<gene>
    <name evidence="2" type="ORF">VNI00_017120</name>
</gene>
<comment type="caution">
    <text evidence="2">The sequence shown here is derived from an EMBL/GenBank/DDBJ whole genome shotgun (WGS) entry which is preliminary data.</text>
</comment>
<name>A0AAW0B9T0_9AGAR</name>
<evidence type="ECO:0000313" key="3">
    <source>
        <dbReference type="Proteomes" id="UP001383192"/>
    </source>
</evidence>
<feature type="region of interest" description="Disordered" evidence="1">
    <location>
        <begin position="1"/>
        <end position="123"/>
    </location>
</feature>
<organism evidence="2 3">
    <name type="scientific">Paramarasmius palmivorus</name>
    <dbReference type="NCBI Taxonomy" id="297713"/>
    <lineage>
        <taxon>Eukaryota</taxon>
        <taxon>Fungi</taxon>
        <taxon>Dikarya</taxon>
        <taxon>Basidiomycota</taxon>
        <taxon>Agaricomycotina</taxon>
        <taxon>Agaricomycetes</taxon>
        <taxon>Agaricomycetidae</taxon>
        <taxon>Agaricales</taxon>
        <taxon>Marasmiineae</taxon>
        <taxon>Marasmiaceae</taxon>
        <taxon>Paramarasmius</taxon>
    </lineage>
</organism>
<feature type="compositionally biased region" description="Pro residues" evidence="1">
    <location>
        <begin position="148"/>
        <end position="158"/>
    </location>
</feature>
<feature type="compositionally biased region" description="Low complexity" evidence="1">
    <location>
        <begin position="55"/>
        <end position="74"/>
    </location>
</feature>
<feature type="compositionally biased region" description="Polar residues" evidence="1">
    <location>
        <begin position="32"/>
        <end position="54"/>
    </location>
</feature>
<dbReference type="AlphaFoldDB" id="A0AAW0B9T0"/>